<evidence type="ECO:0000256" key="3">
    <source>
        <dbReference type="ARBA" id="ARBA00022968"/>
    </source>
</evidence>
<reference evidence="9" key="1">
    <citation type="submission" date="2020-02" db="EMBL/GenBank/DDBJ databases">
        <authorList>
            <person name="Meier V. D."/>
        </authorList>
    </citation>
    <scope>NUCLEOTIDE SEQUENCE</scope>
    <source>
        <strain evidence="9">AVDCRST_MAG50</strain>
    </source>
</reference>
<protein>
    <submittedName>
        <fullName evidence="9">Cytochrome c-type biogenesis protein CcmG/DsbE, thiol:disulfide oxidoreductase</fullName>
    </submittedName>
</protein>
<dbReference type="GO" id="GO:0030313">
    <property type="term" value="C:cell envelope"/>
    <property type="evidence" value="ECO:0007669"/>
    <property type="project" value="UniProtKB-SubCell"/>
</dbReference>
<dbReference type="PROSITE" id="PS51352">
    <property type="entry name" value="THIOREDOXIN_2"/>
    <property type="match status" value="1"/>
</dbReference>
<feature type="region of interest" description="Disordered" evidence="6">
    <location>
        <begin position="1"/>
        <end position="27"/>
    </location>
</feature>
<dbReference type="InterPro" id="IPR013766">
    <property type="entry name" value="Thioredoxin_domain"/>
</dbReference>
<dbReference type="GO" id="GO:0017004">
    <property type="term" value="P:cytochrome complex assembly"/>
    <property type="evidence" value="ECO:0007669"/>
    <property type="project" value="UniProtKB-KW"/>
</dbReference>
<keyword evidence="5" id="KW-0676">Redox-active center</keyword>
<dbReference type="Gene3D" id="3.40.30.10">
    <property type="entry name" value="Glutaredoxin"/>
    <property type="match status" value="1"/>
</dbReference>
<evidence type="ECO:0000256" key="4">
    <source>
        <dbReference type="ARBA" id="ARBA00023157"/>
    </source>
</evidence>
<evidence type="ECO:0000256" key="6">
    <source>
        <dbReference type="SAM" id="MobiDB-lite"/>
    </source>
</evidence>
<evidence type="ECO:0000256" key="2">
    <source>
        <dbReference type="ARBA" id="ARBA00022748"/>
    </source>
</evidence>
<dbReference type="PROSITE" id="PS00194">
    <property type="entry name" value="THIOREDOXIN_1"/>
    <property type="match status" value="1"/>
</dbReference>
<keyword evidence="7" id="KW-1133">Transmembrane helix</keyword>
<dbReference type="GO" id="GO:0016491">
    <property type="term" value="F:oxidoreductase activity"/>
    <property type="evidence" value="ECO:0007669"/>
    <property type="project" value="InterPro"/>
</dbReference>
<sequence length="206" mass="21600">MTTLTAAAAESGPNGAGGGPSETPGRRASHTARWIAVVVGIVVLGFLAVVATRESGLNTVAPSPLTGKLAPEVTGSGLDGETVRLAQMRGSYVVVNFFASWCVPCKEEHDDLVAFSQRYEQSNEARIVAVIYSDTPENARGFFAKNGGSWPVITDPNGKVALDFGVRGVPESFLIDPDGVVLARITGSVDLNGLEALVEQARVMRS</sequence>
<dbReference type="AlphaFoldDB" id="A0A6J4H0V7"/>
<evidence type="ECO:0000256" key="7">
    <source>
        <dbReference type="SAM" id="Phobius"/>
    </source>
</evidence>
<feature type="domain" description="Thioredoxin" evidence="8">
    <location>
        <begin position="64"/>
        <end position="203"/>
    </location>
</feature>
<name>A0A6J4H0V7_9ACTN</name>
<evidence type="ECO:0000256" key="5">
    <source>
        <dbReference type="ARBA" id="ARBA00023284"/>
    </source>
</evidence>
<dbReference type="EMBL" id="CADCTF010000001">
    <property type="protein sequence ID" value="CAA9209903.1"/>
    <property type="molecule type" value="Genomic_DNA"/>
</dbReference>
<keyword evidence="3" id="KW-0735">Signal-anchor</keyword>
<dbReference type="InterPro" id="IPR036249">
    <property type="entry name" value="Thioredoxin-like_sf"/>
</dbReference>
<evidence type="ECO:0000259" key="8">
    <source>
        <dbReference type="PROSITE" id="PS51352"/>
    </source>
</evidence>
<dbReference type="InterPro" id="IPR017937">
    <property type="entry name" value="Thioredoxin_CS"/>
</dbReference>
<feature type="transmembrane region" description="Helical" evidence="7">
    <location>
        <begin position="34"/>
        <end position="52"/>
    </location>
</feature>
<dbReference type="CDD" id="cd02966">
    <property type="entry name" value="TlpA_like_family"/>
    <property type="match status" value="1"/>
</dbReference>
<evidence type="ECO:0000313" key="9">
    <source>
        <dbReference type="EMBL" id="CAA9209903.1"/>
    </source>
</evidence>
<dbReference type="InterPro" id="IPR050553">
    <property type="entry name" value="Thioredoxin_ResA/DsbE_sf"/>
</dbReference>
<dbReference type="PANTHER" id="PTHR42852:SF6">
    <property type="entry name" value="THIOL:DISULFIDE INTERCHANGE PROTEIN DSBE"/>
    <property type="match status" value="1"/>
</dbReference>
<dbReference type="PANTHER" id="PTHR42852">
    <property type="entry name" value="THIOL:DISULFIDE INTERCHANGE PROTEIN DSBE"/>
    <property type="match status" value="1"/>
</dbReference>
<keyword evidence="7" id="KW-0812">Transmembrane</keyword>
<organism evidence="9">
    <name type="scientific">uncultured Acidimicrobiales bacterium</name>
    <dbReference type="NCBI Taxonomy" id="310071"/>
    <lineage>
        <taxon>Bacteria</taxon>
        <taxon>Bacillati</taxon>
        <taxon>Actinomycetota</taxon>
        <taxon>Acidimicrobiia</taxon>
        <taxon>Acidimicrobiales</taxon>
        <taxon>environmental samples</taxon>
    </lineage>
</organism>
<comment type="subcellular location">
    <subcellularLocation>
        <location evidence="1">Cell envelope</location>
    </subcellularLocation>
</comment>
<keyword evidence="7" id="KW-0472">Membrane</keyword>
<dbReference type="Pfam" id="PF08534">
    <property type="entry name" value="Redoxin"/>
    <property type="match status" value="1"/>
</dbReference>
<dbReference type="SUPFAM" id="SSF52833">
    <property type="entry name" value="Thioredoxin-like"/>
    <property type="match status" value="1"/>
</dbReference>
<keyword evidence="4" id="KW-1015">Disulfide bond</keyword>
<dbReference type="InterPro" id="IPR013740">
    <property type="entry name" value="Redoxin"/>
</dbReference>
<keyword evidence="2" id="KW-0201">Cytochrome c-type biogenesis</keyword>
<accession>A0A6J4H0V7</accession>
<evidence type="ECO:0000256" key="1">
    <source>
        <dbReference type="ARBA" id="ARBA00004196"/>
    </source>
</evidence>
<proteinExistence type="predicted"/>
<gene>
    <name evidence="9" type="ORF">AVDCRST_MAG50-977</name>
</gene>